<dbReference type="GO" id="GO:0003735">
    <property type="term" value="F:structural constituent of ribosome"/>
    <property type="evidence" value="ECO:0007669"/>
    <property type="project" value="InterPro"/>
</dbReference>
<dbReference type="GO" id="GO:0019843">
    <property type="term" value="F:rRNA binding"/>
    <property type="evidence" value="ECO:0007669"/>
    <property type="project" value="UniProtKB-UniRule"/>
</dbReference>
<dbReference type="InterPro" id="IPR003256">
    <property type="entry name" value="Ribosomal_uL24"/>
</dbReference>
<dbReference type="SUPFAM" id="SSF50104">
    <property type="entry name" value="Translation proteins SH3-like domain"/>
    <property type="match status" value="1"/>
</dbReference>
<dbReference type="Pfam" id="PF17136">
    <property type="entry name" value="ribosomal_L24"/>
    <property type="match status" value="1"/>
</dbReference>
<evidence type="ECO:0000256" key="1">
    <source>
        <dbReference type="ARBA" id="ARBA00004072"/>
    </source>
</evidence>
<dbReference type="SMART" id="SM00739">
    <property type="entry name" value="KOW"/>
    <property type="match status" value="1"/>
</dbReference>
<dbReference type="CDD" id="cd06089">
    <property type="entry name" value="KOW_RPL26"/>
    <property type="match status" value="1"/>
</dbReference>
<evidence type="ECO:0000313" key="12">
    <source>
        <dbReference type="EMBL" id="MUL38662.1"/>
    </source>
</evidence>
<proteinExistence type="inferred from homology"/>
<dbReference type="InterPro" id="IPR005824">
    <property type="entry name" value="KOW"/>
</dbReference>
<comment type="function">
    <text evidence="8 9">One of the proteins that surrounds the polypeptide exit tunnel on the outside of the subunit.</text>
</comment>
<evidence type="ECO:0000259" key="11">
    <source>
        <dbReference type="SMART" id="SM00739"/>
    </source>
</evidence>
<evidence type="ECO:0000256" key="6">
    <source>
        <dbReference type="ARBA" id="ARBA00023274"/>
    </source>
</evidence>
<dbReference type="RefSeq" id="WP_105220767.1">
    <property type="nucleotide sequence ID" value="NZ_CAWNSU010000068.1"/>
</dbReference>
<evidence type="ECO:0000256" key="4">
    <source>
        <dbReference type="ARBA" id="ARBA00022884"/>
    </source>
</evidence>
<comment type="similarity">
    <text evidence="2 9 10">Belongs to the universal ribosomal protein uL24 family.</text>
</comment>
<evidence type="ECO:0000256" key="8">
    <source>
        <dbReference type="ARBA" id="ARBA00058688"/>
    </source>
</evidence>
<name>A0A6N8G192_9CHRO</name>
<comment type="function">
    <text evidence="1 9">One of two assembly initiator proteins, it binds directly to the 5'-end of the 23S rRNA, where it nucleates assembly of the 50S subunit.</text>
</comment>
<dbReference type="InterPro" id="IPR014722">
    <property type="entry name" value="Rib_uL2_dom2"/>
</dbReference>
<dbReference type="EMBL" id="NAPY01000045">
    <property type="protein sequence ID" value="MUL38662.1"/>
    <property type="molecule type" value="Genomic_DNA"/>
</dbReference>
<dbReference type="Pfam" id="PF00467">
    <property type="entry name" value="KOW"/>
    <property type="match status" value="1"/>
</dbReference>
<evidence type="ECO:0000256" key="5">
    <source>
        <dbReference type="ARBA" id="ARBA00022980"/>
    </source>
</evidence>
<evidence type="ECO:0000256" key="10">
    <source>
        <dbReference type="RuleBase" id="RU003477"/>
    </source>
</evidence>
<dbReference type="HAMAP" id="MF_01326_B">
    <property type="entry name" value="Ribosomal_uL24_B"/>
    <property type="match status" value="1"/>
</dbReference>
<protein>
    <recommendedName>
        <fullName evidence="7 9">Large ribosomal subunit protein uL24</fullName>
    </recommendedName>
</protein>
<reference evidence="12 13" key="1">
    <citation type="journal article" date="2019" name="Front. Microbiol.">
        <title>Genomic Features for Desiccation Tolerance and Sugar Biosynthesis in the Extremophile Gloeocapsopsis sp. UTEX B3054.</title>
        <authorList>
            <person name="Urrejola C."/>
            <person name="Alcorta J."/>
            <person name="Salas L."/>
            <person name="Vasquez M."/>
            <person name="Polz M.F."/>
            <person name="Vicuna R."/>
            <person name="Diez B."/>
        </authorList>
    </citation>
    <scope>NUCLEOTIDE SEQUENCE [LARGE SCALE GENOMIC DNA]</scope>
    <source>
        <strain evidence="12 13">1H9</strain>
    </source>
</reference>
<dbReference type="InterPro" id="IPR005825">
    <property type="entry name" value="Ribosomal_uL24_CS"/>
</dbReference>
<dbReference type="InterPro" id="IPR041988">
    <property type="entry name" value="Ribosomal_uL24_KOW"/>
</dbReference>
<keyword evidence="5 9" id="KW-0689">Ribosomal protein</keyword>
<feature type="domain" description="KOW" evidence="11">
    <location>
        <begin position="16"/>
        <end position="43"/>
    </location>
</feature>
<evidence type="ECO:0000256" key="7">
    <source>
        <dbReference type="ARBA" id="ARBA00035206"/>
    </source>
</evidence>
<dbReference type="AlphaFoldDB" id="A0A6N8G192"/>
<keyword evidence="3 9" id="KW-0699">rRNA-binding</keyword>
<dbReference type="GO" id="GO:0006412">
    <property type="term" value="P:translation"/>
    <property type="evidence" value="ECO:0007669"/>
    <property type="project" value="UniProtKB-UniRule"/>
</dbReference>
<keyword evidence="4 9" id="KW-0694">RNA-binding</keyword>
<keyword evidence="13" id="KW-1185">Reference proteome</keyword>
<accession>A0A6N8G192</accession>
<keyword evidence="6 9" id="KW-0687">Ribonucleoprotein</keyword>
<evidence type="ECO:0000313" key="13">
    <source>
        <dbReference type="Proteomes" id="UP000441797"/>
    </source>
</evidence>
<dbReference type="InterPro" id="IPR057264">
    <property type="entry name" value="Ribosomal_uL24_C"/>
</dbReference>
<evidence type="ECO:0000256" key="3">
    <source>
        <dbReference type="ARBA" id="ARBA00022730"/>
    </source>
</evidence>
<dbReference type="OrthoDB" id="9807419at2"/>
<dbReference type="PROSITE" id="PS01108">
    <property type="entry name" value="RIBOSOMAL_L24"/>
    <property type="match status" value="1"/>
</dbReference>
<dbReference type="FunFam" id="2.30.30.30:FF:000004">
    <property type="entry name" value="50S ribosomal protein L24"/>
    <property type="match status" value="1"/>
</dbReference>
<dbReference type="GO" id="GO:1990904">
    <property type="term" value="C:ribonucleoprotein complex"/>
    <property type="evidence" value="ECO:0007669"/>
    <property type="project" value="UniProtKB-KW"/>
</dbReference>
<sequence length="118" mass="12979">MAAQKNESSLIRHKMHVKTGDTVQVISGGDKGKVGEVLKTFPKLSKVIVKGVNVKTKHVKPTQEGESGRIVTSEAPIHSSNVMLYSTKQNVASRVCYTFNEQGQKVRMLKKTGEILDK</sequence>
<gene>
    <name evidence="9" type="primary">rplX</name>
    <name evidence="9" type="synonym">rpl24</name>
    <name evidence="12" type="ORF">BWI75_20645</name>
</gene>
<dbReference type="PANTHER" id="PTHR12903">
    <property type="entry name" value="MITOCHONDRIAL RIBOSOMAL PROTEIN L24"/>
    <property type="match status" value="1"/>
</dbReference>
<evidence type="ECO:0000256" key="2">
    <source>
        <dbReference type="ARBA" id="ARBA00010618"/>
    </source>
</evidence>
<dbReference type="GO" id="GO:0005840">
    <property type="term" value="C:ribosome"/>
    <property type="evidence" value="ECO:0007669"/>
    <property type="project" value="UniProtKB-KW"/>
</dbReference>
<dbReference type="NCBIfam" id="TIGR01079">
    <property type="entry name" value="rplX_bact"/>
    <property type="match status" value="1"/>
</dbReference>
<comment type="caution">
    <text evidence="12">The sequence shown here is derived from an EMBL/GenBank/DDBJ whole genome shotgun (WGS) entry which is preliminary data.</text>
</comment>
<evidence type="ECO:0000256" key="9">
    <source>
        <dbReference type="HAMAP-Rule" id="MF_01326"/>
    </source>
</evidence>
<comment type="subunit">
    <text evidence="9">Part of the 50S ribosomal subunit.</text>
</comment>
<organism evidence="12 13">
    <name type="scientific">Gloeocapsopsis dulcis AAB1 = 1H9</name>
    <dbReference type="NCBI Taxonomy" id="1433147"/>
    <lineage>
        <taxon>Bacteria</taxon>
        <taxon>Bacillati</taxon>
        <taxon>Cyanobacteriota</taxon>
        <taxon>Cyanophyceae</taxon>
        <taxon>Oscillatoriophycideae</taxon>
        <taxon>Chroococcales</taxon>
        <taxon>Chroococcaceae</taxon>
        <taxon>Gloeocapsopsis</taxon>
        <taxon>Gloeocapsopsis dulcis</taxon>
    </lineage>
</organism>
<dbReference type="Proteomes" id="UP000441797">
    <property type="component" value="Unassembled WGS sequence"/>
</dbReference>
<dbReference type="InterPro" id="IPR008991">
    <property type="entry name" value="Translation_prot_SH3-like_sf"/>
</dbReference>
<dbReference type="Gene3D" id="2.30.30.30">
    <property type="match status" value="1"/>
</dbReference>